<evidence type="ECO:0000256" key="3">
    <source>
        <dbReference type="ARBA" id="ARBA00022475"/>
    </source>
</evidence>
<dbReference type="InterPro" id="IPR011066">
    <property type="entry name" value="MscS_channel_C_sf"/>
</dbReference>
<dbReference type="EMBL" id="JAGQHS010000096">
    <property type="protein sequence ID" value="MCA9757377.1"/>
    <property type="molecule type" value="Genomic_DNA"/>
</dbReference>
<dbReference type="Pfam" id="PF21082">
    <property type="entry name" value="MS_channel_3rd"/>
    <property type="match status" value="1"/>
</dbReference>
<dbReference type="InterPro" id="IPR006685">
    <property type="entry name" value="MscS_channel_2nd"/>
</dbReference>
<comment type="caution">
    <text evidence="12">The sequence shown here is derived from an EMBL/GenBank/DDBJ whole genome shotgun (WGS) entry which is preliminary data.</text>
</comment>
<evidence type="ECO:0000256" key="1">
    <source>
        <dbReference type="ARBA" id="ARBA00004651"/>
    </source>
</evidence>
<keyword evidence="5 8" id="KW-1133">Transmembrane helix</keyword>
<dbReference type="SUPFAM" id="SSF82861">
    <property type="entry name" value="Mechanosensitive channel protein MscS (YggB), transmembrane region"/>
    <property type="match status" value="1"/>
</dbReference>
<dbReference type="InterPro" id="IPR045275">
    <property type="entry name" value="MscS_archaea/bacteria_type"/>
</dbReference>
<evidence type="ECO:0000313" key="13">
    <source>
        <dbReference type="Proteomes" id="UP000739538"/>
    </source>
</evidence>
<accession>A0A956NEM1</accession>
<evidence type="ECO:0000256" key="5">
    <source>
        <dbReference type="ARBA" id="ARBA00022989"/>
    </source>
</evidence>
<dbReference type="InterPro" id="IPR049142">
    <property type="entry name" value="MS_channel_1st"/>
</dbReference>
<evidence type="ECO:0000256" key="6">
    <source>
        <dbReference type="ARBA" id="ARBA00023136"/>
    </source>
</evidence>
<dbReference type="Gene3D" id="1.10.287.1260">
    <property type="match status" value="1"/>
</dbReference>
<sequence>MNEILSSINLHQVFTPDRVAAISKALIVLVVGFTLARFGTSAIGRAIETRAGGPETLVLRRLVRYTLYSLVIATAAHQLGFNLGVLLGAAGVLTVALGFASQTSASNLISGLFLIAERPFVVGDVVTVESVTGEVLSIDLLSTKIRTFNNLFVRVPNEQIIKSNVTNLTRFPIRRVDIQIGVAYKEDMVRVERLLKEIASENPLAMEEPAPLLIFQGFGDSALLYQFSVWGQTSKFLDLRNSIQRDLKRVFDEEGIEIPFPHRSLYTGSITDPFPIRIVSEDSQAVAEPPGGVTPPDRSPEHAG</sequence>
<name>A0A956NEM1_UNCEI</name>
<comment type="subcellular location">
    <subcellularLocation>
        <location evidence="1">Cell membrane</location>
        <topology evidence="1">Multi-pass membrane protein</topology>
    </subcellularLocation>
</comment>
<dbReference type="Gene3D" id="3.30.70.100">
    <property type="match status" value="1"/>
</dbReference>
<feature type="domain" description="Mechanosensitive ion channel transmembrane helices 2/3" evidence="11">
    <location>
        <begin position="62"/>
        <end position="102"/>
    </location>
</feature>
<dbReference type="SUPFAM" id="SSF82689">
    <property type="entry name" value="Mechanosensitive channel protein MscS (YggB), C-terminal domain"/>
    <property type="match status" value="1"/>
</dbReference>
<evidence type="ECO:0000256" key="8">
    <source>
        <dbReference type="SAM" id="Phobius"/>
    </source>
</evidence>
<dbReference type="Proteomes" id="UP000739538">
    <property type="component" value="Unassembled WGS sequence"/>
</dbReference>
<keyword evidence="6 8" id="KW-0472">Membrane</keyword>
<dbReference type="InterPro" id="IPR049278">
    <property type="entry name" value="MS_channel_C"/>
</dbReference>
<organism evidence="12 13">
    <name type="scientific">Eiseniibacteriota bacterium</name>
    <dbReference type="NCBI Taxonomy" id="2212470"/>
    <lineage>
        <taxon>Bacteria</taxon>
        <taxon>Candidatus Eiseniibacteriota</taxon>
    </lineage>
</organism>
<dbReference type="GO" id="GO:0005886">
    <property type="term" value="C:plasma membrane"/>
    <property type="evidence" value="ECO:0007669"/>
    <property type="project" value="UniProtKB-SubCell"/>
</dbReference>
<comment type="similarity">
    <text evidence="2">Belongs to the MscS (TC 1.A.23) family.</text>
</comment>
<dbReference type="PANTHER" id="PTHR30221:SF20">
    <property type="entry name" value="SMALL-CONDUCTANCE MECHANOSENSITIVE CHANNEL"/>
    <property type="match status" value="1"/>
</dbReference>
<feature type="transmembrane region" description="Helical" evidence="8">
    <location>
        <begin position="67"/>
        <end position="100"/>
    </location>
</feature>
<feature type="domain" description="Mechanosensitive ion channel MscS" evidence="9">
    <location>
        <begin position="104"/>
        <end position="170"/>
    </location>
</feature>
<evidence type="ECO:0000259" key="10">
    <source>
        <dbReference type="Pfam" id="PF21082"/>
    </source>
</evidence>
<keyword evidence="4 8" id="KW-0812">Transmembrane</keyword>
<evidence type="ECO:0000259" key="11">
    <source>
        <dbReference type="Pfam" id="PF21088"/>
    </source>
</evidence>
<evidence type="ECO:0000256" key="2">
    <source>
        <dbReference type="ARBA" id="ARBA00008017"/>
    </source>
</evidence>
<feature type="region of interest" description="Disordered" evidence="7">
    <location>
        <begin position="281"/>
        <end position="304"/>
    </location>
</feature>
<protein>
    <submittedName>
        <fullName evidence="12">Mechanosensitive ion channel family protein</fullName>
    </submittedName>
</protein>
<dbReference type="Pfam" id="PF21088">
    <property type="entry name" value="MS_channel_1st"/>
    <property type="match status" value="1"/>
</dbReference>
<dbReference type="Pfam" id="PF00924">
    <property type="entry name" value="MS_channel_2nd"/>
    <property type="match status" value="1"/>
</dbReference>
<dbReference type="InterPro" id="IPR023408">
    <property type="entry name" value="MscS_beta-dom_sf"/>
</dbReference>
<feature type="domain" description="Mechanosensitive ion channel MscS C-terminal" evidence="10">
    <location>
        <begin position="176"/>
        <end position="258"/>
    </location>
</feature>
<dbReference type="GO" id="GO:0008381">
    <property type="term" value="F:mechanosensitive monoatomic ion channel activity"/>
    <property type="evidence" value="ECO:0007669"/>
    <property type="project" value="InterPro"/>
</dbReference>
<dbReference type="AlphaFoldDB" id="A0A956NEM1"/>
<reference evidence="12" key="2">
    <citation type="journal article" date="2021" name="Microbiome">
        <title>Successional dynamics and alternative stable states in a saline activated sludge microbial community over 9 years.</title>
        <authorList>
            <person name="Wang Y."/>
            <person name="Ye J."/>
            <person name="Ju F."/>
            <person name="Liu L."/>
            <person name="Boyd J.A."/>
            <person name="Deng Y."/>
            <person name="Parks D.H."/>
            <person name="Jiang X."/>
            <person name="Yin X."/>
            <person name="Woodcroft B.J."/>
            <person name="Tyson G.W."/>
            <person name="Hugenholtz P."/>
            <person name="Polz M.F."/>
            <person name="Zhang T."/>
        </authorList>
    </citation>
    <scope>NUCLEOTIDE SEQUENCE</scope>
    <source>
        <strain evidence="12">HKST-UBA02</strain>
    </source>
</reference>
<evidence type="ECO:0000256" key="4">
    <source>
        <dbReference type="ARBA" id="ARBA00022692"/>
    </source>
</evidence>
<dbReference type="Gene3D" id="2.30.30.60">
    <property type="match status" value="1"/>
</dbReference>
<proteinExistence type="inferred from homology"/>
<keyword evidence="3" id="KW-1003">Cell membrane</keyword>
<dbReference type="InterPro" id="IPR011014">
    <property type="entry name" value="MscS_channel_TM-2"/>
</dbReference>
<feature type="transmembrane region" description="Helical" evidence="8">
    <location>
        <begin position="20"/>
        <end position="40"/>
    </location>
</feature>
<dbReference type="PANTHER" id="PTHR30221">
    <property type="entry name" value="SMALL-CONDUCTANCE MECHANOSENSITIVE CHANNEL"/>
    <property type="match status" value="1"/>
</dbReference>
<dbReference type="InterPro" id="IPR010920">
    <property type="entry name" value="LSM_dom_sf"/>
</dbReference>
<evidence type="ECO:0000256" key="7">
    <source>
        <dbReference type="SAM" id="MobiDB-lite"/>
    </source>
</evidence>
<evidence type="ECO:0000313" key="12">
    <source>
        <dbReference type="EMBL" id="MCA9757377.1"/>
    </source>
</evidence>
<reference evidence="12" key="1">
    <citation type="submission" date="2020-04" db="EMBL/GenBank/DDBJ databases">
        <authorList>
            <person name="Zhang T."/>
        </authorList>
    </citation>
    <scope>NUCLEOTIDE SEQUENCE</scope>
    <source>
        <strain evidence="12">HKST-UBA02</strain>
    </source>
</reference>
<evidence type="ECO:0000259" key="9">
    <source>
        <dbReference type="Pfam" id="PF00924"/>
    </source>
</evidence>
<dbReference type="SUPFAM" id="SSF50182">
    <property type="entry name" value="Sm-like ribonucleoproteins"/>
    <property type="match status" value="1"/>
</dbReference>
<gene>
    <name evidence="12" type="ORF">KDA27_16355</name>
</gene>